<dbReference type="RefSeq" id="WP_166484742.1">
    <property type="nucleotide sequence ID" value="NZ_JACJLL010000016.1"/>
</dbReference>
<accession>A0ABS2FF34</accession>
<organism evidence="1 2">
    <name type="scientific">Clostridium saudiense</name>
    <dbReference type="NCBI Taxonomy" id="1414720"/>
    <lineage>
        <taxon>Bacteria</taxon>
        <taxon>Bacillati</taxon>
        <taxon>Bacillota</taxon>
        <taxon>Clostridia</taxon>
        <taxon>Eubacteriales</taxon>
        <taxon>Clostridiaceae</taxon>
        <taxon>Clostridium</taxon>
    </lineage>
</organism>
<protein>
    <submittedName>
        <fullName evidence="1">Uncharacterized protein</fullName>
    </submittedName>
</protein>
<evidence type="ECO:0000313" key="1">
    <source>
        <dbReference type="EMBL" id="MBM6818576.1"/>
    </source>
</evidence>
<keyword evidence="2" id="KW-1185">Reference proteome</keyword>
<dbReference type="Proteomes" id="UP000767334">
    <property type="component" value="Unassembled WGS sequence"/>
</dbReference>
<gene>
    <name evidence="1" type="ORF">H6A19_04335</name>
</gene>
<evidence type="ECO:0000313" key="2">
    <source>
        <dbReference type="Proteomes" id="UP000767334"/>
    </source>
</evidence>
<sequence>MTPLYDYNIAMVIGDYIVKAIANDKDLNINSRKSSLIKRLLNKVI</sequence>
<comment type="caution">
    <text evidence="1">The sequence shown here is derived from an EMBL/GenBank/DDBJ whole genome shotgun (WGS) entry which is preliminary data.</text>
</comment>
<name>A0ABS2FF34_9CLOT</name>
<dbReference type="EMBL" id="JACJLL010000016">
    <property type="protein sequence ID" value="MBM6818576.1"/>
    <property type="molecule type" value="Genomic_DNA"/>
</dbReference>
<reference evidence="1 2" key="1">
    <citation type="journal article" date="2021" name="Sci. Rep.">
        <title>The distribution of antibiotic resistance genes in chicken gut microbiota commensals.</title>
        <authorList>
            <person name="Juricova H."/>
            <person name="Matiasovicova J."/>
            <person name="Kubasova T."/>
            <person name="Cejkova D."/>
            <person name="Rychlik I."/>
        </authorList>
    </citation>
    <scope>NUCLEOTIDE SEQUENCE [LARGE SCALE GENOMIC DNA]</scope>
    <source>
        <strain evidence="1 2">An435</strain>
    </source>
</reference>
<proteinExistence type="predicted"/>